<feature type="compositionally biased region" description="Basic and acidic residues" evidence="1">
    <location>
        <begin position="393"/>
        <end position="407"/>
    </location>
</feature>
<feature type="compositionally biased region" description="Basic residues" evidence="1">
    <location>
        <begin position="378"/>
        <end position="388"/>
    </location>
</feature>
<feature type="compositionally biased region" description="Low complexity" evidence="1">
    <location>
        <begin position="1"/>
        <end position="11"/>
    </location>
</feature>
<evidence type="ECO:0000256" key="1">
    <source>
        <dbReference type="SAM" id="MobiDB-lite"/>
    </source>
</evidence>
<evidence type="ECO:0000313" key="3">
    <source>
        <dbReference type="Proteomes" id="UP000800096"/>
    </source>
</evidence>
<sequence>MVTRAQQAAERQAQRDRRAIQQQQGIGLPNNNFGLTQQLPQPGVSQPTHLPDAPGPSSSTPTGVPDELPLPTTGAINNPLATQLEQALAVIQALQQQQRLTMATSNRNKPDMKVALSLLQRDKWPRLTGPANYNEWRDEFTSVAKASRFWPFFDPDRITPYCPEDEDIALELLRATLLPNVKTTIQGFSDPRAAFSKLAVHRATGSAYLYTLFRRFLETKLSNSSSVTNFRDEVNSIQEHFRSVDPAYVLPPWLVNLWFLCNLNDSFENRISVLYNDPSVVDLKNPKDFNELANDIITEERRRLVTDGTDSITLAAFGHKPKGNGNGKVCSKCPDRKKLGHIYAAAPPGEKTGYCHDHPANAHLKKAFFDRLNENKGHRGRQNNKRGRSNTSPEREESKTRKVETETFRQPALAIRTYGPDD</sequence>
<reference evidence="2" key="1">
    <citation type="journal article" date="2020" name="Stud. Mycol.">
        <title>101 Dothideomycetes genomes: a test case for predicting lifestyles and emergence of pathogens.</title>
        <authorList>
            <person name="Haridas S."/>
            <person name="Albert R."/>
            <person name="Binder M."/>
            <person name="Bloem J."/>
            <person name="Labutti K."/>
            <person name="Salamov A."/>
            <person name="Andreopoulos B."/>
            <person name="Baker S."/>
            <person name="Barry K."/>
            <person name="Bills G."/>
            <person name="Bluhm B."/>
            <person name="Cannon C."/>
            <person name="Castanera R."/>
            <person name="Culley D."/>
            <person name="Daum C."/>
            <person name="Ezra D."/>
            <person name="Gonzalez J."/>
            <person name="Henrissat B."/>
            <person name="Kuo A."/>
            <person name="Liang C."/>
            <person name="Lipzen A."/>
            <person name="Lutzoni F."/>
            <person name="Magnuson J."/>
            <person name="Mondo S."/>
            <person name="Nolan M."/>
            <person name="Ohm R."/>
            <person name="Pangilinan J."/>
            <person name="Park H.-J."/>
            <person name="Ramirez L."/>
            <person name="Alfaro M."/>
            <person name="Sun H."/>
            <person name="Tritt A."/>
            <person name="Yoshinaga Y."/>
            <person name="Zwiers L.-H."/>
            <person name="Turgeon B."/>
            <person name="Goodwin S."/>
            <person name="Spatafora J."/>
            <person name="Crous P."/>
            <person name="Grigoriev I."/>
        </authorList>
    </citation>
    <scope>NUCLEOTIDE SEQUENCE</scope>
    <source>
        <strain evidence="2">HMLAC05119</strain>
    </source>
</reference>
<dbReference type="AlphaFoldDB" id="A0A6A5QI13"/>
<gene>
    <name evidence="2" type="ORF">BDU57DRAFT_310965</name>
</gene>
<name>A0A6A5QI13_AMPQU</name>
<dbReference type="EMBL" id="ML979137">
    <property type="protein sequence ID" value="KAF1915019.1"/>
    <property type="molecule type" value="Genomic_DNA"/>
</dbReference>
<dbReference type="OrthoDB" id="2941894at2759"/>
<feature type="region of interest" description="Disordered" evidence="1">
    <location>
        <begin position="1"/>
        <end position="76"/>
    </location>
</feature>
<proteinExistence type="predicted"/>
<feature type="region of interest" description="Disordered" evidence="1">
    <location>
        <begin position="373"/>
        <end position="422"/>
    </location>
</feature>
<feature type="compositionally biased region" description="Polar residues" evidence="1">
    <location>
        <begin position="29"/>
        <end position="48"/>
    </location>
</feature>
<dbReference type="Proteomes" id="UP000800096">
    <property type="component" value="Unassembled WGS sequence"/>
</dbReference>
<evidence type="ECO:0000313" key="2">
    <source>
        <dbReference type="EMBL" id="KAF1915019.1"/>
    </source>
</evidence>
<accession>A0A6A5QI13</accession>
<organism evidence="2 3">
    <name type="scientific">Ampelomyces quisqualis</name>
    <name type="common">Powdery mildew agent</name>
    <dbReference type="NCBI Taxonomy" id="50730"/>
    <lineage>
        <taxon>Eukaryota</taxon>
        <taxon>Fungi</taxon>
        <taxon>Dikarya</taxon>
        <taxon>Ascomycota</taxon>
        <taxon>Pezizomycotina</taxon>
        <taxon>Dothideomycetes</taxon>
        <taxon>Pleosporomycetidae</taxon>
        <taxon>Pleosporales</taxon>
        <taxon>Pleosporineae</taxon>
        <taxon>Phaeosphaeriaceae</taxon>
        <taxon>Ampelomyces</taxon>
    </lineage>
</organism>
<keyword evidence="3" id="KW-1185">Reference proteome</keyword>
<protein>
    <submittedName>
        <fullName evidence="2">Uncharacterized protein</fullName>
    </submittedName>
</protein>